<proteinExistence type="predicted"/>
<keyword evidence="2" id="KW-1185">Reference proteome</keyword>
<evidence type="ECO:0000313" key="2">
    <source>
        <dbReference type="Proteomes" id="UP000231279"/>
    </source>
</evidence>
<name>A0A2G9G0B9_9LAMI</name>
<reference evidence="2" key="1">
    <citation type="journal article" date="2018" name="Gigascience">
        <title>Genome assembly of the Pink Ipe (Handroanthus impetiginosus, Bignoniaceae), a highly valued, ecologically keystone Neotropical timber forest tree.</title>
        <authorList>
            <person name="Silva-Junior O.B."/>
            <person name="Grattapaglia D."/>
            <person name="Novaes E."/>
            <person name="Collevatti R.G."/>
        </authorList>
    </citation>
    <scope>NUCLEOTIDE SEQUENCE [LARGE SCALE GENOMIC DNA]</scope>
    <source>
        <strain evidence="2">cv. UFG-1</strain>
    </source>
</reference>
<dbReference type="Proteomes" id="UP000231279">
    <property type="component" value="Unassembled WGS sequence"/>
</dbReference>
<accession>A0A2G9G0B9</accession>
<evidence type="ECO:0000313" key="1">
    <source>
        <dbReference type="EMBL" id="PIM98768.1"/>
    </source>
</evidence>
<sequence>MSFHTWGATLTLTLKPDRALEHVCTSQYQSNAIDTATGFRQSYVSYRFSVSISNPYPVYPTSTEGGFATNGKWPNTLGMHVFSKMGHDLHPDPQAGPWNKHIWNHAIGTCGTILGCHLNMPELTNIRRIL</sequence>
<dbReference type="AlphaFoldDB" id="A0A2G9G0B9"/>
<organism evidence="1 2">
    <name type="scientific">Handroanthus impetiginosus</name>
    <dbReference type="NCBI Taxonomy" id="429701"/>
    <lineage>
        <taxon>Eukaryota</taxon>
        <taxon>Viridiplantae</taxon>
        <taxon>Streptophyta</taxon>
        <taxon>Embryophyta</taxon>
        <taxon>Tracheophyta</taxon>
        <taxon>Spermatophyta</taxon>
        <taxon>Magnoliopsida</taxon>
        <taxon>eudicotyledons</taxon>
        <taxon>Gunneridae</taxon>
        <taxon>Pentapetalae</taxon>
        <taxon>asterids</taxon>
        <taxon>lamiids</taxon>
        <taxon>Lamiales</taxon>
        <taxon>Bignoniaceae</taxon>
        <taxon>Crescentiina</taxon>
        <taxon>Tabebuia alliance</taxon>
        <taxon>Handroanthus</taxon>
    </lineage>
</organism>
<comment type="caution">
    <text evidence="1">The sequence shown here is derived from an EMBL/GenBank/DDBJ whole genome shotgun (WGS) entry which is preliminary data.</text>
</comment>
<dbReference type="EMBL" id="NKXS01008109">
    <property type="protein sequence ID" value="PIM98768.1"/>
    <property type="molecule type" value="Genomic_DNA"/>
</dbReference>
<gene>
    <name evidence="1" type="ORF">CDL12_28747</name>
</gene>
<protein>
    <submittedName>
        <fullName evidence="1">Uncharacterized protein</fullName>
    </submittedName>
</protein>